<accession>A0A317XYR8</accession>
<dbReference type="SUPFAM" id="SSF55920">
    <property type="entry name" value="Creatinase/aminopeptidase"/>
    <property type="match status" value="1"/>
</dbReference>
<dbReference type="InterPro" id="IPR033740">
    <property type="entry name" value="Pept_M24B"/>
</dbReference>
<dbReference type="PANTHER" id="PTHR43763:SF17">
    <property type="entry name" value="AMINOPEPTIDASE P, CYTOPLASMIC-RELATED"/>
    <property type="match status" value="1"/>
</dbReference>
<name>A0A317XYR8_9BASI</name>
<evidence type="ECO:0000256" key="4">
    <source>
        <dbReference type="ARBA" id="ARBA00022801"/>
    </source>
</evidence>
<proteinExistence type="inferred from homology"/>
<feature type="domain" description="Peptidase M24" evidence="7">
    <location>
        <begin position="366"/>
        <end position="584"/>
    </location>
</feature>
<keyword evidence="5" id="KW-0464">Manganese</keyword>
<comment type="similarity">
    <text evidence="2">Belongs to the peptidase M24B family.</text>
</comment>
<reference evidence="10 11" key="1">
    <citation type="journal article" date="2018" name="Mol. Biol. Evol.">
        <title>Broad Genomic Sampling Reveals a Smut Pathogenic Ancestry of the Fungal Clade Ustilaginomycotina.</title>
        <authorList>
            <person name="Kijpornyongpan T."/>
            <person name="Mondo S.J."/>
            <person name="Barry K."/>
            <person name="Sandor L."/>
            <person name="Lee J."/>
            <person name="Lipzen A."/>
            <person name="Pangilinan J."/>
            <person name="LaButti K."/>
            <person name="Hainaut M."/>
            <person name="Henrissat B."/>
            <person name="Grigoriev I.V."/>
            <person name="Spatafora J.W."/>
            <person name="Aime M.C."/>
        </authorList>
    </citation>
    <scope>NUCLEOTIDE SEQUENCE [LARGE SCALE GENOMIC DNA]</scope>
    <source>
        <strain evidence="10 11">MCA 3645</strain>
    </source>
</reference>
<feature type="domain" description="Peptidase M24 C-terminal" evidence="9">
    <location>
        <begin position="596"/>
        <end position="654"/>
    </location>
</feature>
<dbReference type="InterPro" id="IPR000994">
    <property type="entry name" value="Pept_M24"/>
</dbReference>
<dbReference type="STRING" id="1882483.A0A317XYR8"/>
<dbReference type="InterPro" id="IPR036005">
    <property type="entry name" value="Creatinase/aminopeptidase-like"/>
</dbReference>
<keyword evidence="3" id="KW-0479">Metal-binding</keyword>
<dbReference type="PANTHER" id="PTHR43763">
    <property type="entry name" value="XAA-PRO AMINOPEPTIDASE 1"/>
    <property type="match status" value="1"/>
</dbReference>
<evidence type="ECO:0000259" key="7">
    <source>
        <dbReference type="Pfam" id="PF00557"/>
    </source>
</evidence>
<dbReference type="Gene3D" id="3.90.230.10">
    <property type="entry name" value="Creatinase/methionine aminopeptidase superfamily"/>
    <property type="match status" value="1"/>
</dbReference>
<dbReference type="InterPro" id="IPR050422">
    <property type="entry name" value="X-Pro_aminopeptidase_P"/>
</dbReference>
<dbReference type="GO" id="GO:0005737">
    <property type="term" value="C:cytoplasm"/>
    <property type="evidence" value="ECO:0007669"/>
    <property type="project" value="UniProtKB-ARBA"/>
</dbReference>
<evidence type="ECO:0000256" key="2">
    <source>
        <dbReference type="ARBA" id="ARBA00008766"/>
    </source>
</evidence>
<dbReference type="Pfam" id="PF16189">
    <property type="entry name" value="Creatinase_N_2"/>
    <property type="match status" value="1"/>
</dbReference>
<gene>
    <name evidence="10" type="ORF">BCV70DRAFT_14342</name>
</gene>
<keyword evidence="10" id="KW-0031">Aminopeptidase</keyword>
<feature type="region of interest" description="Disordered" evidence="6">
    <location>
        <begin position="28"/>
        <end position="48"/>
    </location>
</feature>
<dbReference type="GO" id="GO:0070006">
    <property type="term" value="F:metalloaminopeptidase activity"/>
    <property type="evidence" value="ECO:0007669"/>
    <property type="project" value="InterPro"/>
</dbReference>
<keyword evidence="11" id="KW-1185">Reference proteome</keyword>
<dbReference type="AlphaFoldDB" id="A0A317XYR8"/>
<dbReference type="GO" id="GO:0046872">
    <property type="term" value="F:metal ion binding"/>
    <property type="evidence" value="ECO:0007669"/>
    <property type="project" value="UniProtKB-KW"/>
</dbReference>
<dbReference type="Gene3D" id="3.40.350.10">
    <property type="entry name" value="Creatinase/prolidase N-terminal domain"/>
    <property type="match status" value="2"/>
</dbReference>
<dbReference type="InterPro" id="IPR000587">
    <property type="entry name" value="Creatinase_N"/>
</dbReference>
<evidence type="ECO:0000313" key="10">
    <source>
        <dbReference type="EMBL" id="PWZ03272.1"/>
    </source>
</evidence>
<dbReference type="InterPro" id="IPR032416">
    <property type="entry name" value="Peptidase_M24_C"/>
</dbReference>
<keyword evidence="4" id="KW-0378">Hydrolase</keyword>
<feature type="domain" description="Creatinase N-terminal" evidence="8">
    <location>
        <begin position="52"/>
        <end position="177"/>
    </location>
</feature>
<keyword evidence="10" id="KW-0645">Protease</keyword>
<dbReference type="InterPro" id="IPR029149">
    <property type="entry name" value="Creatin/AminoP/Spt16_N"/>
</dbReference>
<evidence type="ECO:0000256" key="5">
    <source>
        <dbReference type="ARBA" id="ARBA00023211"/>
    </source>
</evidence>
<dbReference type="Pfam" id="PF01321">
    <property type="entry name" value="Creatinase_N"/>
    <property type="match status" value="1"/>
</dbReference>
<dbReference type="OrthoDB" id="9995434at2759"/>
<sequence length="654" mass="73430">MGCFAFLSRNRSETSSLQSECTLVAQHAGGDGEKKNMPWTAPTRKPDVTGPRLEALRRLMDEESVDFYLVPTDDAHGTEYAAPPDQRRVWISGFTGSAGTAIVTRNAAHLFVDGRYHVQAADQLDDNWTLHKVGQAGVKNWNAWLVDQSGEGVKVGIDPALISFALGKALVRALSERQGEVVFPSRNLVDVAWGSDRPAPISAPIYEHELKWAGKSAQDKITDVRRDLESRPKGSAFFLSALDEVAWLLNLRGASIPCHPVFPAYVWVSEDETVLFIRDDLLARHSAADRYVREELHVRVEPYEAVWEFLRRWAAETEHAERRLVSGEKISYAVVNAVAEERVEIVDPSPIALRKAIKNEAELKGFRDSHIRDGAAWVRWAAWLEEQVKVKGAKITEWEAAVRFQQIRSGQPLYAGESYDAISASGPNAALPHYETPEHGSRVIDRETPYLNDSGAQYHDGTIDCTRTVHFGRPTPEQKRAYTRVLQGHIAISRAHFPAGTSGQQLDPFARQFLWKDGYDFLHGTGHGIGSFLDVHEGPHGFSSMSGGSKMPVPLQENMVITDEPGYYEEGSFGIRTESLIVVKRVHTHRGFGGQPWYGFERITQVPIATNLVDHQLLSYEEARWLKEHNADVRKILLPLVKDDRRATRWLRRQ</sequence>
<dbReference type="Pfam" id="PF00557">
    <property type="entry name" value="Peptidase_M24"/>
    <property type="match status" value="1"/>
</dbReference>
<dbReference type="CDD" id="cd01085">
    <property type="entry name" value="APP"/>
    <property type="match status" value="1"/>
</dbReference>
<organism evidence="10 11">
    <name type="scientific">Testicularia cyperi</name>
    <dbReference type="NCBI Taxonomy" id="1882483"/>
    <lineage>
        <taxon>Eukaryota</taxon>
        <taxon>Fungi</taxon>
        <taxon>Dikarya</taxon>
        <taxon>Basidiomycota</taxon>
        <taxon>Ustilaginomycotina</taxon>
        <taxon>Ustilaginomycetes</taxon>
        <taxon>Ustilaginales</taxon>
        <taxon>Anthracoideaceae</taxon>
        <taxon>Testicularia</taxon>
    </lineage>
</organism>
<dbReference type="SUPFAM" id="SSF53092">
    <property type="entry name" value="Creatinase/prolidase N-terminal domain"/>
    <property type="match status" value="1"/>
</dbReference>
<dbReference type="FunFam" id="3.90.230.10:FF:000007">
    <property type="entry name" value="Xaa-Pro aminopeptidase P"/>
    <property type="match status" value="1"/>
</dbReference>
<evidence type="ECO:0000256" key="3">
    <source>
        <dbReference type="ARBA" id="ARBA00022723"/>
    </source>
</evidence>
<evidence type="ECO:0000256" key="1">
    <source>
        <dbReference type="ARBA" id="ARBA00001936"/>
    </source>
</evidence>
<dbReference type="Pfam" id="PF16188">
    <property type="entry name" value="Peptidase_M24_C"/>
    <property type="match status" value="1"/>
</dbReference>
<evidence type="ECO:0000259" key="9">
    <source>
        <dbReference type="Pfam" id="PF16188"/>
    </source>
</evidence>
<dbReference type="EMBL" id="KZ819188">
    <property type="protein sequence ID" value="PWZ03272.1"/>
    <property type="molecule type" value="Genomic_DNA"/>
</dbReference>
<evidence type="ECO:0000259" key="8">
    <source>
        <dbReference type="Pfam" id="PF01321"/>
    </source>
</evidence>
<dbReference type="InParanoid" id="A0A317XYR8"/>
<dbReference type="FunFam" id="3.40.350.10:FF:000003">
    <property type="entry name" value="Xaa-pro aminopeptidase P"/>
    <property type="match status" value="1"/>
</dbReference>
<comment type="cofactor">
    <cofactor evidence="1">
        <name>Mn(2+)</name>
        <dbReference type="ChEBI" id="CHEBI:29035"/>
    </cofactor>
</comment>
<evidence type="ECO:0000313" key="11">
    <source>
        <dbReference type="Proteomes" id="UP000246740"/>
    </source>
</evidence>
<protein>
    <submittedName>
        <fullName evidence="10">Creatinase/aminopeptidase</fullName>
    </submittedName>
</protein>
<dbReference type="Proteomes" id="UP000246740">
    <property type="component" value="Unassembled WGS sequence"/>
</dbReference>
<evidence type="ECO:0000256" key="6">
    <source>
        <dbReference type="SAM" id="MobiDB-lite"/>
    </source>
</evidence>